<dbReference type="PIRSF" id="PIRSF000887">
    <property type="entry name" value="Pesterase_MJ0037"/>
    <property type="match status" value="1"/>
</dbReference>
<keyword evidence="3" id="KW-1185">Reference proteome</keyword>
<comment type="caution">
    <text evidence="2">The sequence shown here is derived from an EMBL/GenBank/DDBJ whole genome shotgun (WGS) entry which is preliminary data.</text>
</comment>
<gene>
    <name evidence="2" type="primary">pdeM</name>
    <name evidence="2" type="ORF">L0U88_07525</name>
</gene>
<dbReference type="PANTHER" id="PTHR39323:SF1">
    <property type="entry name" value="BLR1149 PROTEIN"/>
    <property type="match status" value="1"/>
</dbReference>
<dbReference type="RefSeq" id="WP_234865183.1">
    <property type="nucleotide sequence ID" value="NZ_JAKEVY010000002.1"/>
</dbReference>
<dbReference type="Pfam" id="PF00149">
    <property type="entry name" value="Metallophos"/>
    <property type="match status" value="1"/>
</dbReference>
<dbReference type="NCBIfam" id="TIGR04123">
    <property type="entry name" value="P_estr_lig_assc"/>
    <property type="match status" value="1"/>
</dbReference>
<dbReference type="Proteomes" id="UP001200145">
    <property type="component" value="Unassembled WGS sequence"/>
</dbReference>
<protein>
    <submittedName>
        <fullName evidence="2">Ligase-associated DNA damage response endonuclease PdeM</fullName>
        <ecNumber evidence="2">3.1.-.-</ecNumber>
    </submittedName>
</protein>
<sequence>MKAPHSFTLFGQQLWLTPMKAIYWEDQAALILSDLHFGKTGHFRKSGIGVPQEVFKQDLQRLFHLVQYYKPKELIIVGDFFHSSHNLESDWFARWRKDHAALAITLVRGNHDILQASWYEEQDIQVQQGIFTKGPFRFIHDPEELPEEEDDTYTFSGHLHPGVLLSGSGKQSLRLPCFYFGKATAILPAFSGFSGLALVSPEPGAAVFAIAGQEIIPIQ</sequence>
<feature type="domain" description="Calcineurin-like phosphoesterase" evidence="1">
    <location>
        <begin position="30"/>
        <end position="127"/>
    </location>
</feature>
<organism evidence="2 3">
    <name type="scientific">Flavihumibacter fluminis</name>
    <dbReference type="NCBI Taxonomy" id="2909236"/>
    <lineage>
        <taxon>Bacteria</taxon>
        <taxon>Pseudomonadati</taxon>
        <taxon>Bacteroidota</taxon>
        <taxon>Chitinophagia</taxon>
        <taxon>Chitinophagales</taxon>
        <taxon>Chitinophagaceae</taxon>
        <taxon>Flavihumibacter</taxon>
    </lineage>
</organism>
<proteinExistence type="predicted"/>
<dbReference type="PANTHER" id="PTHR39323">
    <property type="entry name" value="BLR1149 PROTEIN"/>
    <property type="match status" value="1"/>
</dbReference>
<keyword evidence="2" id="KW-0255">Endonuclease</keyword>
<dbReference type="InterPro" id="IPR024173">
    <property type="entry name" value="Pesterase_MJ0037-like"/>
</dbReference>
<dbReference type="GO" id="GO:0016787">
    <property type="term" value="F:hydrolase activity"/>
    <property type="evidence" value="ECO:0007669"/>
    <property type="project" value="UniProtKB-KW"/>
</dbReference>
<dbReference type="EC" id="3.1.-.-" evidence="2"/>
<reference evidence="2 3" key="1">
    <citation type="submission" date="2022-01" db="EMBL/GenBank/DDBJ databases">
        <title>Flavihumibacter sp. nov., isolated from sediment of a river.</title>
        <authorList>
            <person name="Liu H."/>
        </authorList>
    </citation>
    <scope>NUCLEOTIDE SEQUENCE [LARGE SCALE GENOMIC DNA]</scope>
    <source>
        <strain evidence="2 3">RY-1</strain>
    </source>
</reference>
<keyword evidence="2" id="KW-0540">Nuclease</keyword>
<dbReference type="GO" id="GO:0016874">
    <property type="term" value="F:ligase activity"/>
    <property type="evidence" value="ECO:0007669"/>
    <property type="project" value="UniProtKB-KW"/>
</dbReference>
<evidence type="ECO:0000313" key="3">
    <source>
        <dbReference type="Proteomes" id="UP001200145"/>
    </source>
</evidence>
<accession>A0ABS9BHZ7</accession>
<dbReference type="InterPro" id="IPR004843">
    <property type="entry name" value="Calcineurin-like_PHP"/>
</dbReference>
<dbReference type="SUPFAM" id="SSF56300">
    <property type="entry name" value="Metallo-dependent phosphatases"/>
    <property type="match status" value="1"/>
</dbReference>
<dbReference type="EMBL" id="JAKEVY010000002">
    <property type="protein sequence ID" value="MCF1714474.1"/>
    <property type="molecule type" value="Genomic_DNA"/>
</dbReference>
<dbReference type="GO" id="GO:0004519">
    <property type="term" value="F:endonuclease activity"/>
    <property type="evidence" value="ECO:0007669"/>
    <property type="project" value="UniProtKB-KW"/>
</dbReference>
<dbReference type="InterPro" id="IPR029052">
    <property type="entry name" value="Metallo-depent_PP-like"/>
</dbReference>
<keyword evidence="2" id="KW-0436">Ligase</keyword>
<keyword evidence="2" id="KW-0378">Hydrolase</keyword>
<evidence type="ECO:0000259" key="1">
    <source>
        <dbReference type="Pfam" id="PF00149"/>
    </source>
</evidence>
<evidence type="ECO:0000313" key="2">
    <source>
        <dbReference type="EMBL" id="MCF1714474.1"/>
    </source>
</evidence>
<dbReference type="InterPro" id="IPR026336">
    <property type="entry name" value="PdeM-like"/>
</dbReference>
<name>A0ABS9BHZ7_9BACT</name>
<dbReference type="Gene3D" id="3.60.21.10">
    <property type="match status" value="1"/>
</dbReference>